<dbReference type="Proteomes" id="UP000054559">
    <property type="component" value="Unassembled WGS sequence"/>
</dbReference>
<name>A0A0J8QMU3_COCIT</name>
<gene>
    <name evidence="1" type="ORF">CISG_10185</name>
</gene>
<dbReference type="AlphaFoldDB" id="A0A0J8QMU3"/>
<reference evidence="2" key="1">
    <citation type="journal article" date="2010" name="Genome Res.">
        <title>Population genomic sequencing of Coccidioides fungi reveals recent hybridization and transposon control.</title>
        <authorList>
            <person name="Neafsey D.E."/>
            <person name="Barker B.M."/>
            <person name="Sharpton T.J."/>
            <person name="Stajich J.E."/>
            <person name="Park D.J."/>
            <person name="Whiston E."/>
            <person name="Hung C.-Y."/>
            <person name="McMahan C."/>
            <person name="White J."/>
            <person name="Sykes S."/>
            <person name="Heiman D."/>
            <person name="Young S."/>
            <person name="Zeng Q."/>
            <person name="Abouelleil A."/>
            <person name="Aftuck L."/>
            <person name="Bessette D."/>
            <person name="Brown A."/>
            <person name="FitzGerald M."/>
            <person name="Lui A."/>
            <person name="Macdonald J.P."/>
            <person name="Priest M."/>
            <person name="Orbach M.J."/>
            <person name="Galgiani J.N."/>
            <person name="Kirkland T.N."/>
            <person name="Cole G.T."/>
            <person name="Birren B.W."/>
            <person name="Henn M.R."/>
            <person name="Taylor J.W."/>
            <person name="Rounsley S.D."/>
        </authorList>
    </citation>
    <scope>NUCLEOTIDE SEQUENCE [LARGE SCALE GENOMIC DNA]</scope>
    <source>
        <strain evidence="2">RMSCC 3703</strain>
    </source>
</reference>
<evidence type="ECO:0000313" key="1">
    <source>
        <dbReference type="EMBL" id="KMU73786.1"/>
    </source>
</evidence>
<proteinExistence type="predicted"/>
<organism evidence="1 2">
    <name type="scientific">Coccidioides immitis RMSCC 3703</name>
    <dbReference type="NCBI Taxonomy" id="454286"/>
    <lineage>
        <taxon>Eukaryota</taxon>
        <taxon>Fungi</taxon>
        <taxon>Dikarya</taxon>
        <taxon>Ascomycota</taxon>
        <taxon>Pezizomycotina</taxon>
        <taxon>Eurotiomycetes</taxon>
        <taxon>Eurotiomycetidae</taxon>
        <taxon>Onygenales</taxon>
        <taxon>Onygenaceae</taxon>
        <taxon>Coccidioides</taxon>
    </lineage>
</organism>
<protein>
    <submittedName>
        <fullName evidence="1">Uncharacterized protein</fullName>
    </submittedName>
</protein>
<accession>A0A0J8QMU3</accession>
<evidence type="ECO:0000313" key="2">
    <source>
        <dbReference type="Proteomes" id="UP000054559"/>
    </source>
</evidence>
<dbReference type="EMBL" id="DS268258">
    <property type="protein sequence ID" value="KMU73786.1"/>
    <property type="molecule type" value="Genomic_DNA"/>
</dbReference>
<sequence length="181" mass="20610">MSSKGSKPRPDIEESMTKWPTSLLQTAARFSYFTGARPHPRANLPVLHRTSYLAASDRINYRTLGYDIQNSQINADRALTRRVYLCGAPWWDTLEAWSVAFQVVAHCKQELGRLGSAIPRKVIFPANQNIQVLSFIAICEEPEACLLYRIHKSIDVTQFTIALRMEQDQANAPGIYLLRTW</sequence>